<feature type="compositionally biased region" description="Polar residues" evidence="1">
    <location>
        <begin position="75"/>
        <end position="84"/>
    </location>
</feature>
<dbReference type="Proteomes" id="UP001295423">
    <property type="component" value="Unassembled WGS sequence"/>
</dbReference>
<evidence type="ECO:0000313" key="3">
    <source>
        <dbReference type="Proteomes" id="UP001295423"/>
    </source>
</evidence>
<feature type="region of interest" description="Disordered" evidence="1">
    <location>
        <begin position="1"/>
        <end position="117"/>
    </location>
</feature>
<evidence type="ECO:0000313" key="2">
    <source>
        <dbReference type="EMBL" id="CAJ1953785.1"/>
    </source>
</evidence>
<feature type="compositionally biased region" description="Basic and acidic residues" evidence="1">
    <location>
        <begin position="36"/>
        <end position="47"/>
    </location>
</feature>
<proteinExistence type="predicted"/>
<name>A0AAD2FUK5_9STRA</name>
<keyword evidence="3" id="KW-1185">Reference proteome</keyword>
<feature type="compositionally biased region" description="Basic and acidic residues" evidence="1">
    <location>
        <begin position="96"/>
        <end position="117"/>
    </location>
</feature>
<feature type="compositionally biased region" description="Acidic residues" evidence="1">
    <location>
        <begin position="56"/>
        <end position="65"/>
    </location>
</feature>
<gene>
    <name evidence="2" type="ORF">CYCCA115_LOCUS14387</name>
</gene>
<reference evidence="2" key="1">
    <citation type="submission" date="2023-08" db="EMBL/GenBank/DDBJ databases">
        <authorList>
            <person name="Audoor S."/>
            <person name="Bilcke G."/>
        </authorList>
    </citation>
    <scope>NUCLEOTIDE SEQUENCE</scope>
</reference>
<evidence type="ECO:0000256" key="1">
    <source>
        <dbReference type="SAM" id="MobiDB-lite"/>
    </source>
</evidence>
<organism evidence="2 3">
    <name type="scientific">Cylindrotheca closterium</name>
    <dbReference type="NCBI Taxonomy" id="2856"/>
    <lineage>
        <taxon>Eukaryota</taxon>
        <taxon>Sar</taxon>
        <taxon>Stramenopiles</taxon>
        <taxon>Ochrophyta</taxon>
        <taxon>Bacillariophyta</taxon>
        <taxon>Bacillariophyceae</taxon>
        <taxon>Bacillariophycidae</taxon>
        <taxon>Bacillariales</taxon>
        <taxon>Bacillariaceae</taxon>
        <taxon>Cylindrotheca</taxon>
    </lineage>
</organism>
<protein>
    <submittedName>
        <fullName evidence="2">Uncharacterized protein</fullName>
    </submittedName>
</protein>
<feature type="compositionally biased region" description="Basic residues" evidence="1">
    <location>
        <begin position="85"/>
        <end position="95"/>
    </location>
</feature>
<accession>A0AAD2FUK5</accession>
<sequence length="890" mass="101631">MPELTVRVQGDDDYESDDDNSGDEGDEEEEPIVADLGHHQENVDRGINHIRSLVTDLEDLQEPPEEEIKPREWPSSRSGSSANKNKNRVATRRKHGEREMKPLKDKLKPGIRTKEGSCSTKDSKAILEAQHNLCFQQIGNEMKADYEEHDAILIARCMMQIKAKFDTDEGLNFIQQYYINQGLKKFGDDGKDAVDKELKQMLLRDCFTPEFVKDMTASEQKKAQSATMLLAEKQFEKTIKGRLVFQGDGTREWLSREDTASPTALQEAITTTCVIDAHEEKSFLWLIDFVWDSSDGKWRFRWMHQLLPDHKLQIPGLTGDLEALRRLEPDEAEKTLGVMLAPLEDQQAHVAHLKSISKQWAEQPASAGAFLATWLLPLSDSRVWASLIRSALRCPNISRFCSATRPIKQKTGAYMEPTVQEHQLEIGTSFGLFQQDYSNTAILASDTWLKRVWKELEDLDICVALDNPVLPLRCEGDALLIEVFMELEVDQEALRWLNWCCMFLQVCTVSDIVTADGRSIRESMWHGERDYTHRSSYQWSRTVRPNRSHWRVWQENLTRALLASDGTQRLLRHPLGPWFDPINSWNWLWSSTHGLFHRQGHGWQHYCHRRSPTRSLQWDYTRPAQLSGRKRPHNEPANDGASPLLAPFWTQPLPEDNRCRRTTTPNRLYWPPGWPTEYVGWTPDEIEIDGDESLLAEALLEDRLCVISDGSYKLGLGTAAVQLLPRKGGKECIIVCCQTPGLTDDQSAQRSELIGLLAGIMVVDLLLDQWAPTLRSPPRVRIACDGFSALLNTFSDKRVTLQQAQFDLVSSIQEALARSRASWEPSHMYGHLDKATSFSCISWWSKRNVEVDDWAVAYRHQLEASHQLIAPNACFFTKLAALYIGDVKQS</sequence>
<dbReference type="EMBL" id="CAKOGP040001839">
    <property type="protein sequence ID" value="CAJ1953785.1"/>
    <property type="molecule type" value="Genomic_DNA"/>
</dbReference>
<feature type="compositionally biased region" description="Acidic residues" evidence="1">
    <location>
        <begin position="11"/>
        <end position="32"/>
    </location>
</feature>
<dbReference type="AlphaFoldDB" id="A0AAD2FUK5"/>
<comment type="caution">
    <text evidence="2">The sequence shown here is derived from an EMBL/GenBank/DDBJ whole genome shotgun (WGS) entry which is preliminary data.</text>
</comment>